<reference evidence="1 2" key="1">
    <citation type="submission" date="2024-09" db="EMBL/GenBank/DDBJ databases">
        <authorList>
            <person name="Sun Q."/>
            <person name="Mori K."/>
        </authorList>
    </citation>
    <scope>NUCLEOTIDE SEQUENCE [LARGE SCALE GENOMIC DNA]</scope>
    <source>
        <strain evidence="1 2">CECT 8365</strain>
    </source>
</reference>
<gene>
    <name evidence="1" type="ORF">ACFFVK_06155</name>
</gene>
<dbReference type="EMBL" id="JBHMFE010000009">
    <property type="protein sequence ID" value="MFB9108155.1"/>
    <property type="molecule type" value="Genomic_DNA"/>
</dbReference>
<organism evidence="1 2">
    <name type="scientific">Flavobacterium gyeonganense</name>
    <dbReference type="NCBI Taxonomy" id="1310418"/>
    <lineage>
        <taxon>Bacteria</taxon>
        <taxon>Pseudomonadati</taxon>
        <taxon>Bacteroidota</taxon>
        <taxon>Flavobacteriia</taxon>
        <taxon>Flavobacteriales</taxon>
        <taxon>Flavobacteriaceae</taxon>
        <taxon>Flavobacterium</taxon>
    </lineage>
</organism>
<comment type="caution">
    <text evidence="1">The sequence shown here is derived from an EMBL/GenBank/DDBJ whole genome shotgun (WGS) entry which is preliminary data.</text>
</comment>
<dbReference type="Proteomes" id="UP001589562">
    <property type="component" value="Unassembled WGS sequence"/>
</dbReference>
<evidence type="ECO:0000313" key="1">
    <source>
        <dbReference type="EMBL" id="MFB9108155.1"/>
    </source>
</evidence>
<keyword evidence="2" id="KW-1185">Reference proteome</keyword>
<sequence length="189" mass="22080">MQYLYNNTVSNTNFAPYIEEINAMEFENHQDVINDEIFIVTLADARARLINRFNPVINNTSGHTQSLRLGERDIYLIIINEDLCVNMDISAVILHEMGHIVNEFGTEITTLQAWKEKILDSVDRNKEIKLRNEFGADFFAKKCGYAENIIQNLRNSLRQNYDDEELNSRILALESDEIFDFNNLRAHRY</sequence>
<proteinExistence type="predicted"/>
<protein>
    <submittedName>
        <fullName evidence="1">Uncharacterized protein</fullName>
    </submittedName>
</protein>
<evidence type="ECO:0000313" key="2">
    <source>
        <dbReference type="Proteomes" id="UP001589562"/>
    </source>
</evidence>
<accession>A0ABV5HA43</accession>
<dbReference type="RefSeq" id="WP_278010981.1">
    <property type="nucleotide sequence ID" value="NZ_CP121112.1"/>
</dbReference>
<name>A0ABV5HA43_9FLAO</name>